<keyword evidence="3" id="KW-0963">Cytoplasm</keyword>
<evidence type="ECO:0000256" key="4">
    <source>
        <dbReference type="ARBA" id="ARBA00022597"/>
    </source>
</evidence>
<evidence type="ECO:0000256" key="6">
    <source>
        <dbReference type="ARBA" id="ARBA00022683"/>
    </source>
</evidence>
<evidence type="ECO:0000313" key="9">
    <source>
        <dbReference type="EMBL" id="MBO1265404.1"/>
    </source>
</evidence>
<dbReference type="GO" id="GO:0009401">
    <property type="term" value="P:phosphoenolpyruvate-dependent sugar phosphotransferase system"/>
    <property type="evidence" value="ECO:0007669"/>
    <property type="project" value="UniProtKB-KW"/>
</dbReference>
<evidence type="ECO:0000256" key="7">
    <source>
        <dbReference type="ARBA" id="ARBA00022777"/>
    </source>
</evidence>
<name>A0A939H734_9CLOT</name>
<dbReference type="GO" id="GO:0016301">
    <property type="term" value="F:kinase activity"/>
    <property type="evidence" value="ECO:0007669"/>
    <property type="project" value="UniProtKB-KW"/>
</dbReference>
<evidence type="ECO:0000259" key="8">
    <source>
        <dbReference type="PROSITE" id="PS51101"/>
    </source>
</evidence>
<reference evidence="9" key="1">
    <citation type="submission" date="2021-03" db="EMBL/GenBank/DDBJ databases">
        <title>Proteiniclasticum marinus sp. nov., isolated from tidal flat sediment.</title>
        <authorList>
            <person name="Namirimu T."/>
            <person name="Yang J.-A."/>
            <person name="Yang S.-H."/>
            <person name="Kim Y.-J."/>
            <person name="Kwon K.K."/>
        </authorList>
    </citation>
    <scope>NUCLEOTIDE SEQUENCE</scope>
    <source>
        <strain evidence="9">SCR006</strain>
    </source>
</reference>
<evidence type="ECO:0000313" key="10">
    <source>
        <dbReference type="Proteomes" id="UP000664218"/>
    </source>
</evidence>
<dbReference type="Pfam" id="PF03830">
    <property type="entry name" value="PTSIIB_sorb"/>
    <property type="match status" value="1"/>
</dbReference>
<organism evidence="9 10">
    <name type="scientific">Proteiniclasticum aestuarii</name>
    <dbReference type="NCBI Taxonomy" id="2817862"/>
    <lineage>
        <taxon>Bacteria</taxon>
        <taxon>Bacillati</taxon>
        <taxon>Bacillota</taxon>
        <taxon>Clostridia</taxon>
        <taxon>Eubacteriales</taxon>
        <taxon>Clostridiaceae</taxon>
        <taxon>Proteiniclasticum</taxon>
    </lineage>
</organism>
<protein>
    <submittedName>
        <fullName evidence="9">PTS sugar transporter subunit IIB</fullName>
    </submittedName>
</protein>
<dbReference type="SUPFAM" id="SSF52728">
    <property type="entry name" value="PTS IIb component"/>
    <property type="match status" value="1"/>
</dbReference>
<dbReference type="Proteomes" id="UP000664218">
    <property type="component" value="Unassembled WGS sequence"/>
</dbReference>
<evidence type="ECO:0000256" key="1">
    <source>
        <dbReference type="ARBA" id="ARBA00004496"/>
    </source>
</evidence>
<keyword evidence="10" id="KW-1185">Reference proteome</keyword>
<gene>
    <name evidence="9" type="ORF">J3A84_10215</name>
</gene>
<dbReference type="PROSITE" id="PS51101">
    <property type="entry name" value="PTS_EIIB_TYPE_4"/>
    <property type="match status" value="1"/>
</dbReference>
<comment type="caution">
    <text evidence="9">The sequence shown here is derived from an EMBL/GenBank/DDBJ whole genome shotgun (WGS) entry which is preliminary data.</text>
</comment>
<dbReference type="EMBL" id="JAFNJU010000007">
    <property type="protein sequence ID" value="MBO1265404.1"/>
    <property type="molecule type" value="Genomic_DNA"/>
</dbReference>
<accession>A0A939H734</accession>
<keyword evidence="4 9" id="KW-0762">Sugar transport</keyword>
<dbReference type="AlphaFoldDB" id="A0A939H734"/>
<dbReference type="GO" id="GO:0005737">
    <property type="term" value="C:cytoplasm"/>
    <property type="evidence" value="ECO:0007669"/>
    <property type="project" value="UniProtKB-SubCell"/>
</dbReference>
<keyword evidence="7" id="KW-0418">Kinase</keyword>
<dbReference type="InterPro" id="IPR004720">
    <property type="entry name" value="PTS_IIB_sorbose-sp"/>
</dbReference>
<keyword evidence="6" id="KW-0598">Phosphotransferase system</keyword>
<evidence type="ECO:0000256" key="3">
    <source>
        <dbReference type="ARBA" id="ARBA00022490"/>
    </source>
</evidence>
<keyword evidence="2" id="KW-0813">Transport</keyword>
<dbReference type="Gene3D" id="3.40.35.10">
    <property type="entry name" value="Phosphotransferase system, sorbose subfamily IIB component"/>
    <property type="match status" value="1"/>
</dbReference>
<evidence type="ECO:0000256" key="2">
    <source>
        <dbReference type="ARBA" id="ARBA00022448"/>
    </source>
</evidence>
<feature type="domain" description="PTS EIIB type-4" evidence="8">
    <location>
        <begin position="1"/>
        <end position="161"/>
    </location>
</feature>
<sequence>MIIKMRIDDRLLHGQIAYSWRGELNYEAIVIASDEAANDEIRKAAMKMSTPDGVRLAIRSVEEAAKLVMNPKLEKMKVFLIVANPKDAYRLYEIIKERPSLNVGGMAKAEGKVSFSPAVFTSKEDLSYLDKIEAMGIEIEVRQVPSETVKKYQTLRKKISD</sequence>
<keyword evidence="5" id="KW-0808">Transferase</keyword>
<proteinExistence type="predicted"/>
<dbReference type="RefSeq" id="WP_207599923.1">
    <property type="nucleotide sequence ID" value="NZ_JAFNJU010000007.1"/>
</dbReference>
<evidence type="ECO:0000256" key="5">
    <source>
        <dbReference type="ARBA" id="ARBA00022679"/>
    </source>
</evidence>
<dbReference type="InterPro" id="IPR036667">
    <property type="entry name" value="PTS_IIB_sorbose-sp_sf"/>
</dbReference>
<comment type="subcellular location">
    <subcellularLocation>
        <location evidence="1">Cytoplasm</location>
    </subcellularLocation>
</comment>
<dbReference type="GO" id="GO:0008982">
    <property type="term" value="F:protein-N(PI)-phosphohistidine-sugar phosphotransferase activity"/>
    <property type="evidence" value="ECO:0007669"/>
    <property type="project" value="InterPro"/>
</dbReference>